<accession>A0ABV4XSF5</accession>
<evidence type="ECO:0000313" key="2">
    <source>
        <dbReference type="Proteomes" id="UP001576784"/>
    </source>
</evidence>
<reference evidence="1 2" key="1">
    <citation type="submission" date="2024-09" db="EMBL/GenBank/DDBJ databases">
        <title>Floridaenema gen nov. (Aerosakkonemataceae, Aerosakkonematales ord. nov., Cyanobacteria) from benthic tropical and subtropical fresh waters, with the description of four new species.</title>
        <authorList>
            <person name="Moretto J.A."/>
            <person name="Berthold D.E."/>
            <person name="Lefler F.W."/>
            <person name="Huang I.-S."/>
            <person name="Laughinghouse H. IV."/>
        </authorList>
    </citation>
    <scope>NUCLEOTIDE SEQUENCE [LARGE SCALE GENOMIC DNA]</scope>
    <source>
        <strain evidence="1 2">BLCC-F50</strain>
    </source>
</reference>
<organism evidence="1 2">
    <name type="scientific">Floridaenema flaviceps BLCC-F50</name>
    <dbReference type="NCBI Taxonomy" id="3153642"/>
    <lineage>
        <taxon>Bacteria</taxon>
        <taxon>Bacillati</taxon>
        <taxon>Cyanobacteriota</taxon>
        <taxon>Cyanophyceae</taxon>
        <taxon>Oscillatoriophycideae</taxon>
        <taxon>Aerosakkonematales</taxon>
        <taxon>Aerosakkonemataceae</taxon>
        <taxon>Floridanema</taxon>
        <taxon>Floridanema flaviceps</taxon>
    </lineage>
</organism>
<dbReference type="Proteomes" id="UP001576784">
    <property type="component" value="Unassembled WGS sequence"/>
</dbReference>
<proteinExistence type="predicted"/>
<gene>
    <name evidence="1" type="ORF">ACE1CI_17155</name>
</gene>
<name>A0ABV4XSF5_9CYAN</name>
<dbReference type="EMBL" id="JBHFNR010000121">
    <property type="protein sequence ID" value="MFB2894640.1"/>
    <property type="molecule type" value="Genomic_DNA"/>
</dbReference>
<keyword evidence="2" id="KW-1185">Reference proteome</keyword>
<sequence>MFNIGDYVQNQKSKNLGKVIGYGHQILDSGFTTTVKVLVERNR</sequence>
<evidence type="ECO:0000313" key="1">
    <source>
        <dbReference type="EMBL" id="MFB2894640.1"/>
    </source>
</evidence>
<protein>
    <submittedName>
        <fullName evidence="1">Uncharacterized protein</fullName>
    </submittedName>
</protein>
<comment type="caution">
    <text evidence="1">The sequence shown here is derived from an EMBL/GenBank/DDBJ whole genome shotgun (WGS) entry which is preliminary data.</text>
</comment>
<dbReference type="RefSeq" id="WP_413264285.1">
    <property type="nucleotide sequence ID" value="NZ_JBHFNR010000121.1"/>
</dbReference>